<reference evidence="1 3" key="1">
    <citation type="submission" date="2016-11" db="EMBL/GenBank/DDBJ databases">
        <authorList>
            <person name="Jaros S."/>
            <person name="Januszkiewicz K."/>
            <person name="Wedrychowicz H."/>
        </authorList>
    </citation>
    <scope>NUCLEOTIDE SEQUENCE [LARGE SCALE GENOMIC DNA]</scope>
    <source>
        <strain evidence="1 3">DSM 784</strain>
    </source>
</reference>
<evidence type="ECO:0000313" key="3">
    <source>
        <dbReference type="Proteomes" id="UP000183788"/>
    </source>
</evidence>
<dbReference type="SUPFAM" id="SSF48452">
    <property type="entry name" value="TPR-like"/>
    <property type="match status" value="1"/>
</dbReference>
<protein>
    <submittedName>
        <fullName evidence="1">Starch-binding associating with outer membrane</fullName>
    </submittedName>
    <submittedName>
        <fullName evidence="2">SusD/RagB family nutrient-binding outer membrane lipoprotein</fullName>
    </submittedName>
</protein>
<evidence type="ECO:0000313" key="1">
    <source>
        <dbReference type="EMBL" id="SFW86879.1"/>
    </source>
</evidence>
<dbReference type="EMBL" id="FPIZ01000030">
    <property type="protein sequence ID" value="SFW86879.1"/>
    <property type="molecule type" value="Genomic_DNA"/>
</dbReference>
<name>A0A1K1SS17_9BACT</name>
<sequence>MKRYFIYIGLAGLLMQSASCTKNFLEINTDPTQTSADLYNPNYLLTSAQHAFSSQGYNMFLFEGFWTQIMSSTSSLTSNYLSNGDKYVATSGTSDYQGRIWNTDYGSTDQYNTGAGNLVAEAITLTKNDPSKANLTAICMIMKAMILQQVTDVYGDVPYSQAFQGKQGVSQPAYDTQEGIYTSIFNDLTTAIGMLDASKTAVTGDLYYGGDVTKWKKFAYSLMLRAAMRLTKVSPATAQTWAEKAVAGGVFSSTADDAYINVQSTNNHDNAQARVYGTDLYQTRWSKTLIDYLKANSDPRLGVVSEVPQAGLKANKLTAAGDMTAANQLGLPNGYDLNGGPTDVTKAPNYAGSTGTGDDETPLGKYSRPLASVYTNLNAPIFVLTYAQTELLLAEAAARGWNVGGTAATHYAAGTVAGLTSLSTLGAALTISSATATAWVATHPLDITSTAASLKQINEQYWATTGIQFNYIETWFNWRRSGYPVLTPVVYDGNFSGGQIPRRQLYPVSEATLNGANYKTAVGRLSGGDNWTSRVWWDPAS</sequence>
<dbReference type="EMBL" id="CP140154">
    <property type="protein sequence ID" value="WQG89052.1"/>
    <property type="molecule type" value="Genomic_DNA"/>
</dbReference>
<gene>
    <name evidence="1" type="ORF">SAMN05661012_05982</name>
    <name evidence="2" type="ORF">SR876_29415</name>
</gene>
<dbReference type="Pfam" id="PF12771">
    <property type="entry name" value="SusD-like_2"/>
    <property type="match status" value="1"/>
</dbReference>
<dbReference type="InterPro" id="IPR011990">
    <property type="entry name" value="TPR-like_helical_dom_sf"/>
</dbReference>
<organism evidence="1 3">
    <name type="scientific">Chitinophaga sancti</name>
    <dbReference type="NCBI Taxonomy" id="1004"/>
    <lineage>
        <taxon>Bacteria</taxon>
        <taxon>Pseudomonadati</taxon>
        <taxon>Bacteroidota</taxon>
        <taxon>Chitinophagia</taxon>
        <taxon>Chitinophagales</taxon>
        <taxon>Chitinophagaceae</taxon>
        <taxon>Chitinophaga</taxon>
    </lineage>
</organism>
<dbReference type="RefSeq" id="WP_072365489.1">
    <property type="nucleotide sequence ID" value="NZ_CP139972.1"/>
</dbReference>
<reference evidence="2 4" key="2">
    <citation type="submission" date="2023-11" db="EMBL/GenBank/DDBJ databases">
        <title>MicrobeMod: A computational toolkit for identifying prokaryotic methylation and restriction-modification with nanopore sequencing.</title>
        <authorList>
            <person name="Crits-Christoph A."/>
            <person name="Kang S.C."/>
            <person name="Lee H."/>
            <person name="Ostrov N."/>
        </authorList>
    </citation>
    <scope>NUCLEOTIDE SEQUENCE [LARGE SCALE GENOMIC DNA]</scope>
    <source>
        <strain evidence="2 4">ATCC 23090</strain>
    </source>
</reference>
<accession>A0A1K1SS17</accession>
<dbReference type="InterPro" id="IPR041662">
    <property type="entry name" value="SusD-like_2"/>
</dbReference>
<dbReference type="Proteomes" id="UP001326715">
    <property type="component" value="Chromosome"/>
</dbReference>
<dbReference type="OrthoDB" id="9766256at2"/>
<evidence type="ECO:0000313" key="4">
    <source>
        <dbReference type="Proteomes" id="UP001326715"/>
    </source>
</evidence>
<dbReference type="Gene3D" id="1.25.40.390">
    <property type="match status" value="1"/>
</dbReference>
<evidence type="ECO:0000313" key="2">
    <source>
        <dbReference type="EMBL" id="WQG89052.1"/>
    </source>
</evidence>
<dbReference type="Proteomes" id="UP000183788">
    <property type="component" value="Unassembled WGS sequence"/>
</dbReference>
<proteinExistence type="predicted"/>
<keyword evidence="4" id="KW-1185">Reference proteome</keyword>
<dbReference type="AlphaFoldDB" id="A0A1K1SS17"/>
<dbReference type="STRING" id="1004.SAMN05661012_05982"/>
<keyword evidence="2" id="KW-0449">Lipoprotein</keyword>